<feature type="coiled-coil region" evidence="1">
    <location>
        <begin position="456"/>
        <end position="550"/>
    </location>
</feature>
<dbReference type="eggNOG" id="ENOG502QRQM">
    <property type="taxonomic scope" value="Eukaryota"/>
</dbReference>
<dbReference type="Pfam" id="PF24670">
    <property type="entry name" value="DUF7653"/>
    <property type="match status" value="1"/>
</dbReference>
<evidence type="ECO:0000313" key="5">
    <source>
        <dbReference type="Proteomes" id="UP000032180"/>
    </source>
</evidence>
<dbReference type="Proteomes" id="UP000032180">
    <property type="component" value="Chromosome 3"/>
</dbReference>
<feature type="coiled-coil region" evidence="1">
    <location>
        <begin position="611"/>
        <end position="645"/>
    </location>
</feature>
<reference evidence="4" key="3">
    <citation type="submission" date="2015-04" db="UniProtKB">
        <authorList>
            <consortium name="EnsemblPlants"/>
        </authorList>
    </citation>
    <scope>IDENTIFICATION</scope>
</reference>
<feature type="coiled-coil region" evidence="1">
    <location>
        <begin position="709"/>
        <end position="736"/>
    </location>
</feature>
<organism evidence="4 5">
    <name type="scientific">Leersia perrieri</name>
    <dbReference type="NCBI Taxonomy" id="77586"/>
    <lineage>
        <taxon>Eukaryota</taxon>
        <taxon>Viridiplantae</taxon>
        <taxon>Streptophyta</taxon>
        <taxon>Embryophyta</taxon>
        <taxon>Tracheophyta</taxon>
        <taxon>Spermatophyta</taxon>
        <taxon>Magnoliopsida</taxon>
        <taxon>Liliopsida</taxon>
        <taxon>Poales</taxon>
        <taxon>Poaceae</taxon>
        <taxon>BOP clade</taxon>
        <taxon>Oryzoideae</taxon>
        <taxon>Oryzeae</taxon>
        <taxon>Oryzinae</taxon>
        <taxon>Leersia</taxon>
    </lineage>
</organism>
<dbReference type="Gramene" id="LPERR03G13650.1">
    <property type="protein sequence ID" value="LPERR03G13650.1"/>
    <property type="gene ID" value="LPERR03G13650"/>
</dbReference>
<accession>A0A0D9VTG6</accession>
<dbReference type="InterPro" id="IPR056070">
    <property type="entry name" value="DUF7653"/>
</dbReference>
<name>A0A0D9VTG6_9ORYZ</name>
<proteinExistence type="predicted"/>
<dbReference type="EnsemblPlants" id="LPERR03G13650.1">
    <property type="protein sequence ID" value="LPERR03G13650.1"/>
    <property type="gene ID" value="LPERR03G13650"/>
</dbReference>
<keyword evidence="5" id="KW-1185">Reference proteome</keyword>
<dbReference type="PANTHER" id="PTHR47491:SF5">
    <property type="entry name" value="CAP-GLY DOMAIN LINKER"/>
    <property type="match status" value="1"/>
</dbReference>
<feature type="region of interest" description="Disordered" evidence="2">
    <location>
        <begin position="205"/>
        <end position="226"/>
    </location>
</feature>
<protein>
    <recommendedName>
        <fullName evidence="3">DUF7653 domain-containing protein</fullName>
    </recommendedName>
</protein>
<evidence type="ECO:0000313" key="4">
    <source>
        <dbReference type="EnsemblPlants" id="LPERR03G13650.1"/>
    </source>
</evidence>
<evidence type="ECO:0000256" key="1">
    <source>
        <dbReference type="SAM" id="Coils"/>
    </source>
</evidence>
<evidence type="ECO:0000256" key="2">
    <source>
        <dbReference type="SAM" id="MobiDB-lite"/>
    </source>
</evidence>
<dbReference type="PANTHER" id="PTHR47491">
    <property type="entry name" value="CAP-GLY DOMAIN LINKER"/>
    <property type="match status" value="1"/>
</dbReference>
<feature type="region of interest" description="Disordered" evidence="2">
    <location>
        <begin position="1"/>
        <end position="75"/>
    </location>
</feature>
<dbReference type="STRING" id="77586.A0A0D9VTG6"/>
<sequence length="935" mass="106725">MRRFFPFRSFTSNAGNGKTAVGHDKKNENKPDDGRTSCASHSPDTRSFRSRSRHGKPSSEESSNPQLRRSLSFTSPGINCSLNERTMSFSGDIPCSFSNSSDAPRHTGDAECYPWSPKRHNNMGEYMIKVPKTHGAHESDSPHSRCYSCSTGHSPVSSPVALKCRPPKLTNPSSRNEVLDLYIDGEQELNSLNEKHRLKLPVRSSASHLGWGRPPRPHSTAPSSPKSCKEIFESYSNIDLIDACHYQLAQEETNDIPNIAPGNDAQMLEASSENISHTEECKSQNMATMEDIYDHLQDAQLPCFCHTSMDYISGTTPRCFAEDGCCRDDSRGFHDNNLEQDTDEKLLRRAKELDACFMVPLGENSELNMLRDNSLSSTDMLQLVQTLIEDRKQLALQLSSQIKACLTERFAAKEQCKRFKVELDTRTRRLEKEKSDVQSTLEMELDRRSNDWSVKLARFQSEEQRLRERIRELAEQNVSFQREVTLLESNRMDTSKKITSLELQNKQLNDELQKVKKEHDNLLKSSVELNDNLMKTAEERNQILECLKEKGDDNKALHTVIARLQRVSNEQEKTITGLRQSFNAELENRSLGTSESINRMQMELIRLTGVEQKLRREIQSCNCEVESLRKENIAILNRLQNSDNKLSISSVRLDQELNTRVDILQLQGLSLLDDTSQFCAKLLDSMKSKRSESIGSVDALTAIEYTLSYQSIKERIKNLKQSLQAINSMLTEKHNEEKIGEKTGSCILRQDTLPKDDIEIKLKEETLLSRVLKEKLLSREQDIEQLQSDLASSARIQDIMQNEIQRVQDELCCLTHKSKHLEIQVSKKDESISQIQQDFQESAKELTALRCTLKTVNDERDVLWQETKQLRKTVSALQNDVASLRQKIKSLDEDIMRKEGDILLKEGEISILLDSIDRPFDTICSPRPLKQFESE</sequence>
<dbReference type="Gene3D" id="1.10.287.1490">
    <property type="match status" value="1"/>
</dbReference>
<feature type="compositionally biased region" description="Basic and acidic residues" evidence="2">
    <location>
        <begin position="21"/>
        <end position="35"/>
    </location>
</feature>
<keyword evidence="1" id="KW-0175">Coiled coil</keyword>
<reference evidence="4 5" key="1">
    <citation type="submission" date="2012-08" db="EMBL/GenBank/DDBJ databases">
        <title>Oryza genome evolution.</title>
        <authorList>
            <person name="Wing R.A."/>
        </authorList>
    </citation>
    <scope>NUCLEOTIDE SEQUENCE</scope>
</reference>
<reference evidence="5" key="2">
    <citation type="submission" date="2013-12" db="EMBL/GenBank/DDBJ databases">
        <authorList>
            <person name="Yu Y."/>
            <person name="Lee S."/>
            <person name="de Baynast K."/>
            <person name="Wissotski M."/>
            <person name="Liu L."/>
            <person name="Talag J."/>
            <person name="Goicoechea J."/>
            <person name="Angelova A."/>
            <person name="Jetty R."/>
            <person name="Kudrna D."/>
            <person name="Golser W."/>
            <person name="Rivera L."/>
            <person name="Zhang J."/>
            <person name="Wing R."/>
        </authorList>
    </citation>
    <scope>NUCLEOTIDE SEQUENCE</scope>
</reference>
<feature type="compositionally biased region" description="Polar residues" evidence="2">
    <location>
        <begin position="60"/>
        <end position="75"/>
    </location>
</feature>
<dbReference type="AlphaFoldDB" id="A0A0D9VTG6"/>
<evidence type="ECO:0000259" key="3">
    <source>
        <dbReference type="Pfam" id="PF24670"/>
    </source>
</evidence>
<dbReference type="HOGENOM" id="CLU_014469_0_0_1"/>
<feature type="coiled-coil region" evidence="1">
    <location>
        <begin position="867"/>
        <end position="901"/>
    </location>
</feature>
<feature type="domain" description="DUF7653" evidence="3">
    <location>
        <begin position="612"/>
        <end position="734"/>
    </location>
</feature>